<dbReference type="InterPro" id="IPR051790">
    <property type="entry name" value="Cytochrome_c-biogenesis_DsbD"/>
</dbReference>
<dbReference type="PANTHER" id="PTHR31272">
    <property type="entry name" value="CYTOCHROME C-TYPE BIOGENESIS PROTEIN HI_1454-RELATED"/>
    <property type="match status" value="1"/>
</dbReference>
<reference evidence="2 3" key="1">
    <citation type="journal article" date="2016" name="Sci. Rep.">
        <title>Metabolic traits of an uncultured archaeal lineage -MSBL1- from brine pools of the Red Sea.</title>
        <authorList>
            <person name="Mwirichia R."/>
            <person name="Alam I."/>
            <person name="Rashid M."/>
            <person name="Vinu M."/>
            <person name="Ba-Alawi W."/>
            <person name="Anthony Kamau A."/>
            <person name="Kamanda Ngugi D."/>
            <person name="Goker M."/>
            <person name="Klenk H.P."/>
            <person name="Bajic V."/>
            <person name="Stingl U."/>
        </authorList>
    </citation>
    <scope>NUCLEOTIDE SEQUENCE [LARGE SCALE GENOMIC DNA]</scope>
    <source>
        <strain evidence="2">SCGC-AAA261F19</strain>
    </source>
</reference>
<feature type="transmembrane region" description="Helical" evidence="1">
    <location>
        <begin position="131"/>
        <end position="158"/>
    </location>
</feature>
<keyword evidence="1" id="KW-0812">Transmembrane</keyword>
<feature type="transmembrane region" description="Helical" evidence="1">
    <location>
        <begin position="89"/>
        <end position="110"/>
    </location>
</feature>
<keyword evidence="3" id="KW-1185">Reference proteome</keyword>
<feature type="transmembrane region" description="Helical" evidence="1">
    <location>
        <begin position="12"/>
        <end position="39"/>
    </location>
</feature>
<evidence type="ECO:0000313" key="2">
    <source>
        <dbReference type="EMBL" id="KXB03709.1"/>
    </source>
</evidence>
<dbReference type="AlphaFoldDB" id="A0A133VB85"/>
<organism evidence="2 3">
    <name type="scientific">candidate division MSBL1 archaeon SCGC-AAA261F19</name>
    <dbReference type="NCBI Taxonomy" id="1698275"/>
    <lineage>
        <taxon>Archaea</taxon>
        <taxon>Methanobacteriati</taxon>
        <taxon>Methanobacteriota</taxon>
        <taxon>candidate division MSBL1</taxon>
    </lineage>
</organism>
<keyword evidence="1" id="KW-0472">Membrane</keyword>
<proteinExistence type="predicted"/>
<dbReference type="EMBL" id="LHXZ01000005">
    <property type="protein sequence ID" value="KXB03709.1"/>
    <property type="molecule type" value="Genomic_DNA"/>
</dbReference>
<evidence type="ECO:0000313" key="3">
    <source>
        <dbReference type="Proteomes" id="UP000070565"/>
    </source>
</evidence>
<comment type="caution">
    <text evidence="2">The sequence shown here is derived from an EMBL/GenBank/DDBJ whole genome shotgun (WGS) entry which is preliminary data.</text>
</comment>
<protein>
    <submittedName>
        <fullName evidence="2">Uncharacterized protein</fullName>
    </submittedName>
</protein>
<sequence>MIEIIDFALLSLAFSAGVVAFVNPCSFALLPAYLSYFLGKGEEDLESTSALRGILRGAKCGILATLGFAAVFGSIGILISFAGSRVRPFLPQILLIVAPILVILGVLWLFDKSDLYLSKLSGRIELSRSSFFLFAAAYALSSLACVFPVFLMIVFTALSTGGFFSGLSVFLVYTLGMGLMIMLVTISVAFSKEFLIRSFRGAMKYVRRIAGFILIVAGIYLVYYWSVTFVP</sequence>
<dbReference type="Proteomes" id="UP000070565">
    <property type="component" value="Unassembled WGS sequence"/>
</dbReference>
<feature type="transmembrane region" description="Helical" evidence="1">
    <location>
        <begin position="170"/>
        <end position="189"/>
    </location>
</feature>
<evidence type="ECO:0000256" key="1">
    <source>
        <dbReference type="SAM" id="Phobius"/>
    </source>
</evidence>
<name>A0A133VB85_9EURY</name>
<feature type="transmembrane region" description="Helical" evidence="1">
    <location>
        <begin position="60"/>
        <end position="83"/>
    </location>
</feature>
<gene>
    <name evidence="2" type="ORF">AKJ45_00850</name>
</gene>
<accession>A0A133VB85</accession>
<feature type="transmembrane region" description="Helical" evidence="1">
    <location>
        <begin position="209"/>
        <end position="226"/>
    </location>
</feature>
<keyword evidence="1" id="KW-1133">Transmembrane helix</keyword>
<dbReference type="PANTHER" id="PTHR31272:SF4">
    <property type="entry name" value="CYTOCHROME C-TYPE BIOGENESIS PROTEIN HI_1454-RELATED"/>
    <property type="match status" value="1"/>
</dbReference>